<reference evidence="1" key="2">
    <citation type="submission" date="2020-11" db="EMBL/GenBank/DDBJ databases">
        <title>Whole genome sequencing of Colletotrichum sp.</title>
        <authorList>
            <person name="Li H."/>
        </authorList>
    </citation>
    <scope>NUCLEOTIDE SEQUENCE</scope>
    <source>
        <strain evidence="1">CkLH20</strain>
    </source>
</reference>
<protein>
    <submittedName>
        <fullName evidence="1">Uncharacterized protein</fullName>
    </submittedName>
</protein>
<keyword evidence="2" id="KW-1185">Reference proteome</keyword>
<dbReference type="GeneID" id="62168461"/>
<reference evidence="1" key="1">
    <citation type="submission" date="2020-03" db="EMBL/GenBank/DDBJ databases">
        <authorList>
            <person name="He L."/>
        </authorList>
    </citation>
    <scope>NUCLEOTIDE SEQUENCE</scope>
    <source>
        <strain evidence="1">CkLH20</strain>
    </source>
</reference>
<dbReference type="OrthoDB" id="5427059at2759"/>
<sequence>MAPTSSIEKLPLHVTSGILAQLDTIAQLSLVVRSHRIFHDAFNENSQTVARSVVLNQIPPGMFPYAAALLHSIHVNPSKHDAVRELLSQLETTLTSNNTKIGQLSHYPLSAYAALSRDLSAVEILRNDMVAETLPLFKSRFEFDHTPEASDQELYRLNRAFLRYQLMCNLFCIPCKVGRPLSCEEITRCFFSSFSPWVNEQMLCVYAYLERKVAEAFDDVAAHDVDHGEMPIDWEEDGTESSHIQSHLCRGLPFLVAVLRARTFGERESLLPMHPKPKRYYDSVPFEILRLMMPEKAFVDELNPVEWWVPLSECSSSNIAKLSTPLDGERDALSSNPCQLWLQAHKEDEVYEIVVDKYFSKALWECAYLIWDWEQTTDLERRCAAVSNMKLFFPRARLSWTIEEFRLSEMQRTCIWLFGGHGYWPRRRRSDEHFDFSGISGIEENDEAKLIVKFRIEEKKIIDELRNL</sequence>
<dbReference type="EMBL" id="JAATWM020000063">
    <property type="protein sequence ID" value="KAF9869875.1"/>
    <property type="molecule type" value="Genomic_DNA"/>
</dbReference>
<organism evidence="1 2">
    <name type="scientific">Colletotrichum karsti</name>
    <dbReference type="NCBI Taxonomy" id="1095194"/>
    <lineage>
        <taxon>Eukaryota</taxon>
        <taxon>Fungi</taxon>
        <taxon>Dikarya</taxon>
        <taxon>Ascomycota</taxon>
        <taxon>Pezizomycotina</taxon>
        <taxon>Sordariomycetes</taxon>
        <taxon>Hypocreomycetidae</taxon>
        <taxon>Glomerellales</taxon>
        <taxon>Glomerellaceae</taxon>
        <taxon>Colletotrichum</taxon>
        <taxon>Colletotrichum boninense species complex</taxon>
    </lineage>
</organism>
<dbReference type="Proteomes" id="UP000781932">
    <property type="component" value="Unassembled WGS sequence"/>
</dbReference>
<evidence type="ECO:0000313" key="1">
    <source>
        <dbReference type="EMBL" id="KAF9869875.1"/>
    </source>
</evidence>
<dbReference type="AlphaFoldDB" id="A0A9P6I0Z0"/>
<evidence type="ECO:0000313" key="2">
    <source>
        <dbReference type="Proteomes" id="UP000781932"/>
    </source>
</evidence>
<name>A0A9P6I0Z0_9PEZI</name>
<gene>
    <name evidence="1" type="ORF">CkaCkLH20_12674</name>
</gene>
<accession>A0A9P6I0Z0</accession>
<comment type="caution">
    <text evidence="1">The sequence shown here is derived from an EMBL/GenBank/DDBJ whole genome shotgun (WGS) entry which is preliminary data.</text>
</comment>
<dbReference type="RefSeq" id="XP_038739336.1">
    <property type="nucleotide sequence ID" value="XM_038895387.1"/>
</dbReference>
<proteinExistence type="predicted"/>